<reference evidence="1" key="1">
    <citation type="submission" date="2020-04" db="EMBL/GenBank/DDBJ databases">
        <title>Hybrid Assembly of Korean Phytophthora infestans isolates.</title>
        <authorList>
            <person name="Prokchorchik M."/>
            <person name="Lee Y."/>
            <person name="Seo J."/>
            <person name="Cho J.-H."/>
            <person name="Park Y.-E."/>
            <person name="Jang D.-C."/>
            <person name="Im J.-S."/>
            <person name="Choi J.-G."/>
            <person name="Park H.-J."/>
            <person name="Lee G.-B."/>
            <person name="Lee Y.-G."/>
            <person name="Hong S.-Y."/>
            <person name="Cho K."/>
            <person name="Sohn K.H."/>
        </authorList>
    </citation>
    <scope>NUCLEOTIDE SEQUENCE</scope>
    <source>
        <strain evidence="1">KR_1_A1</strain>
    </source>
</reference>
<evidence type="ECO:0008006" key="3">
    <source>
        <dbReference type="Google" id="ProtNLM"/>
    </source>
</evidence>
<sequence>MVLKKFRKDTTAVQRDSTIPTVRLKDGSEGHLIETILDHRISGDGGEQYKCKWKPLQRLLVASDPRESTEDKLKQNTLWIIPSTTQVLANNVYKLILARSESPQSPPPDFNSTLPPTALWCPET</sequence>
<protein>
    <recommendedName>
        <fullName evidence="3">Chromo domain-containing protein</fullName>
    </recommendedName>
</protein>
<dbReference type="EMBL" id="WSZM01001014">
    <property type="protein sequence ID" value="KAF4028591.1"/>
    <property type="molecule type" value="Genomic_DNA"/>
</dbReference>
<evidence type="ECO:0000313" key="2">
    <source>
        <dbReference type="Proteomes" id="UP000602510"/>
    </source>
</evidence>
<accession>A0A833RYE0</accession>
<proteinExistence type="predicted"/>
<dbReference type="InterPro" id="IPR016197">
    <property type="entry name" value="Chromo-like_dom_sf"/>
</dbReference>
<gene>
    <name evidence="1" type="ORF">GN244_ATG19724</name>
</gene>
<comment type="caution">
    <text evidence="1">The sequence shown here is derived from an EMBL/GenBank/DDBJ whole genome shotgun (WGS) entry which is preliminary data.</text>
</comment>
<keyword evidence="2" id="KW-1185">Reference proteome</keyword>
<organism evidence="1 2">
    <name type="scientific">Phytophthora infestans</name>
    <name type="common">Potato late blight agent</name>
    <name type="synonym">Botrytis infestans</name>
    <dbReference type="NCBI Taxonomy" id="4787"/>
    <lineage>
        <taxon>Eukaryota</taxon>
        <taxon>Sar</taxon>
        <taxon>Stramenopiles</taxon>
        <taxon>Oomycota</taxon>
        <taxon>Peronosporomycetes</taxon>
        <taxon>Peronosporales</taxon>
        <taxon>Peronosporaceae</taxon>
        <taxon>Phytophthora</taxon>
    </lineage>
</organism>
<dbReference type="SUPFAM" id="SSF54160">
    <property type="entry name" value="Chromo domain-like"/>
    <property type="match status" value="1"/>
</dbReference>
<name>A0A833RYE0_PHYIN</name>
<evidence type="ECO:0000313" key="1">
    <source>
        <dbReference type="EMBL" id="KAF4028591.1"/>
    </source>
</evidence>
<dbReference type="Proteomes" id="UP000602510">
    <property type="component" value="Unassembled WGS sequence"/>
</dbReference>
<dbReference type="AlphaFoldDB" id="A0A833RYE0"/>